<keyword evidence="11" id="KW-1185">Reference proteome</keyword>
<proteinExistence type="inferred from homology"/>
<dbReference type="AlphaFoldDB" id="A0AA41Q0H3"/>
<gene>
    <name evidence="7 10" type="primary">tilS</name>
    <name evidence="10" type="ORF">LZ495_19110</name>
</gene>
<evidence type="ECO:0000256" key="6">
    <source>
        <dbReference type="ARBA" id="ARBA00048539"/>
    </source>
</evidence>
<comment type="function">
    <text evidence="7">Ligates lysine onto the cytidine present at position 34 of the AUA codon-specific tRNA(Ile) that contains the anticodon CAU, in an ATP-dependent manner. Cytidine is converted to lysidine, thus changing the amino acid specificity of the tRNA from methionine to isoleucine.</text>
</comment>
<comment type="catalytic activity">
    <reaction evidence="6 7">
        <text>cytidine(34) in tRNA(Ile2) + L-lysine + ATP = lysidine(34) in tRNA(Ile2) + AMP + diphosphate + H(+)</text>
        <dbReference type="Rhea" id="RHEA:43744"/>
        <dbReference type="Rhea" id="RHEA-COMP:10625"/>
        <dbReference type="Rhea" id="RHEA-COMP:10670"/>
        <dbReference type="ChEBI" id="CHEBI:15378"/>
        <dbReference type="ChEBI" id="CHEBI:30616"/>
        <dbReference type="ChEBI" id="CHEBI:32551"/>
        <dbReference type="ChEBI" id="CHEBI:33019"/>
        <dbReference type="ChEBI" id="CHEBI:82748"/>
        <dbReference type="ChEBI" id="CHEBI:83665"/>
        <dbReference type="ChEBI" id="CHEBI:456215"/>
        <dbReference type="EC" id="6.3.4.19"/>
    </reaction>
</comment>
<dbReference type="InterPro" id="IPR014729">
    <property type="entry name" value="Rossmann-like_a/b/a_fold"/>
</dbReference>
<feature type="domain" description="tRNA(Ile)-lysidine synthase substrate-binding" evidence="9">
    <location>
        <begin position="251"/>
        <end position="318"/>
    </location>
</feature>
<dbReference type="Proteomes" id="UP001165378">
    <property type="component" value="Unassembled WGS sequence"/>
</dbReference>
<dbReference type="GO" id="GO:0005524">
    <property type="term" value="F:ATP binding"/>
    <property type="evidence" value="ECO:0007669"/>
    <property type="project" value="UniProtKB-UniRule"/>
</dbReference>
<feature type="binding site" evidence="7">
    <location>
        <begin position="32"/>
        <end position="37"/>
    </location>
    <ligand>
        <name>ATP</name>
        <dbReference type="ChEBI" id="CHEBI:30616"/>
    </ligand>
</feature>
<keyword evidence="5 7" id="KW-0067">ATP-binding</keyword>
<keyword evidence="3 7" id="KW-0819">tRNA processing</keyword>
<sequence length="326" mass="34524">MGPHPAVAATRVAVRDVLRSMSPGDLVLVACSGGADSLALAAATAFEASRAGIRAGAITIDHGLQPGSTGRAVDLVGRLRAMGLDPVEALGVRVGRRGGPEAAARTARYEALDIAAARHQARAVFLGHTLDDQAETVLLGLARGSGARSLAGMPAVIGHYRRPLLGIDRDTTRAACVALDLATWDDPHNADPAYTRARVRHDVLPVLEKALGPGISESLARTARLFRDDADALDAWADRVQAELTLEDGGLDVEALAELPAAVRRRVLRRKAISVGSPPGDLFARHVDMVERLVISWRGQGPINLPGGVEIRRRCGKLLFHRPSQL</sequence>
<dbReference type="GO" id="GO:0005737">
    <property type="term" value="C:cytoplasm"/>
    <property type="evidence" value="ECO:0007669"/>
    <property type="project" value="UniProtKB-SubCell"/>
</dbReference>
<dbReference type="InterPro" id="IPR012094">
    <property type="entry name" value="tRNA_Ile_lys_synt"/>
</dbReference>
<dbReference type="Pfam" id="PF09179">
    <property type="entry name" value="TilS"/>
    <property type="match status" value="1"/>
</dbReference>
<accession>A0AA41Q0H3</accession>
<comment type="domain">
    <text evidence="7">The N-terminal region contains the highly conserved SGGXDS motif, predicted to be a P-loop motif involved in ATP binding.</text>
</comment>
<dbReference type="GO" id="GO:0032267">
    <property type="term" value="F:tRNA(Ile)-lysidine synthase activity"/>
    <property type="evidence" value="ECO:0007669"/>
    <property type="project" value="UniProtKB-EC"/>
</dbReference>
<evidence type="ECO:0000313" key="11">
    <source>
        <dbReference type="Proteomes" id="UP001165378"/>
    </source>
</evidence>
<evidence type="ECO:0000256" key="3">
    <source>
        <dbReference type="ARBA" id="ARBA00022694"/>
    </source>
</evidence>
<dbReference type="EMBL" id="JAKFHA010000010">
    <property type="protein sequence ID" value="MCF2529309.1"/>
    <property type="molecule type" value="Genomic_DNA"/>
</dbReference>
<dbReference type="NCBIfam" id="TIGR02432">
    <property type="entry name" value="lysidine_TilS_N"/>
    <property type="match status" value="1"/>
</dbReference>
<dbReference type="SUPFAM" id="SSF52402">
    <property type="entry name" value="Adenine nucleotide alpha hydrolases-like"/>
    <property type="match status" value="1"/>
</dbReference>
<dbReference type="RefSeq" id="WP_235053548.1">
    <property type="nucleotide sequence ID" value="NZ_JAKFHA010000010.1"/>
</dbReference>
<dbReference type="PANTHER" id="PTHR43033">
    <property type="entry name" value="TRNA(ILE)-LYSIDINE SYNTHASE-RELATED"/>
    <property type="match status" value="1"/>
</dbReference>
<evidence type="ECO:0000313" key="10">
    <source>
        <dbReference type="EMBL" id="MCF2529309.1"/>
    </source>
</evidence>
<organism evidence="10 11">
    <name type="scientific">Yinghuangia soli</name>
    <dbReference type="NCBI Taxonomy" id="2908204"/>
    <lineage>
        <taxon>Bacteria</taxon>
        <taxon>Bacillati</taxon>
        <taxon>Actinomycetota</taxon>
        <taxon>Actinomycetes</taxon>
        <taxon>Kitasatosporales</taxon>
        <taxon>Streptomycetaceae</taxon>
        <taxon>Yinghuangia</taxon>
    </lineage>
</organism>
<comment type="similarity">
    <text evidence="7">Belongs to the tRNA(Ile)-lysidine synthase family.</text>
</comment>
<keyword evidence="2 7" id="KW-0436">Ligase</keyword>
<dbReference type="PANTHER" id="PTHR43033:SF1">
    <property type="entry name" value="TRNA(ILE)-LYSIDINE SYNTHASE-RELATED"/>
    <property type="match status" value="1"/>
</dbReference>
<keyword evidence="4 7" id="KW-0547">Nucleotide-binding</keyword>
<dbReference type="Gene3D" id="3.40.50.620">
    <property type="entry name" value="HUPs"/>
    <property type="match status" value="1"/>
</dbReference>
<dbReference type="SUPFAM" id="SSF82829">
    <property type="entry name" value="MesJ substrate recognition domain-like"/>
    <property type="match status" value="1"/>
</dbReference>
<feature type="domain" description="tRNA(Ile)-lysidine/2-thiocytidine synthase N-terminal" evidence="8">
    <location>
        <begin position="27"/>
        <end position="201"/>
    </location>
</feature>
<dbReference type="HAMAP" id="MF_01161">
    <property type="entry name" value="tRNA_Ile_lys_synt"/>
    <property type="match status" value="1"/>
</dbReference>
<comment type="subcellular location">
    <subcellularLocation>
        <location evidence="7">Cytoplasm</location>
    </subcellularLocation>
</comment>
<protein>
    <recommendedName>
        <fullName evidence="7">tRNA(Ile)-lysidine synthase</fullName>
        <ecNumber evidence="7">6.3.4.19</ecNumber>
    </recommendedName>
    <alternativeName>
        <fullName evidence="7">tRNA(Ile)-2-lysyl-cytidine synthase</fullName>
    </alternativeName>
    <alternativeName>
        <fullName evidence="7">tRNA(Ile)-lysidine synthetase</fullName>
    </alternativeName>
</protein>
<evidence type="ECO:0000259" key="8">
    <source>
        <dbReference type="Pfam" id="PF01171"/>
    </source>
</evidence>
<dbReference type="CDD" id="cd01992">
    <property type="entry name" value="TilS_N"/>
    <property type="match status" value="1"/>
</dbReference>
<reference evidence="10" key="1">
    <citation type="submission" date="2022-01" db="EMBL/GenBank/DDBJ databases">
        <title>Genome-Based Taxonomic Classification of the Phylum Actinobacteria.</title>
        <authorList>
            <person name="Gao Y."/>
        </authorList>
    </citation>
    <scope>NUCLEOTIDE SEQUENCE</scope>
    <source>
        <strain evidence="10">KLBMP 8922</strain>
    </source>
</reference>
<evidence type="ECO:0000256" key="7">
    <source>
        <dbReference type="HAMAP-Rule" id="MF_01161"/>
    </source>
</evidence>
<comment type="caution">
    <text evidence="10">The sequence shown here is derived from an EMBL/GenBank/DDBJ whole genome shotgun (WGS) entry which is preliminary data.</text>
</comment>
<dbReference type="EC" id="6.3.4.19" evidence="7"/>
<dbReference type="Pfam" id="PF01171">
    <property type="entry name" value="ATP_bind_3"/>
    <property type="match status" value="1"/>
</dbReference>
<name>A0AA41Q0H3_9ACTN</name>
<dbReference type="Gene3D" id="1.20.59.20">
    <property type="match status" value="1"/>
</dbReference>
<evidence type="ECO:0000259" key="9">
    <source>
        <dbReference type="Pfam" id="PF09179"/>
    </source>
</evidence>
<dbReference type="InterPro" id="IPR012795">
    <property type="entry name" value="tRNA_Ile_lys_synt_N"/>
</dbReference>
<evidence type="ECO:0000256" key="2">
    <source>
        <dbReference type="ARBA" id="ARBA00022598"/>
    </source>
</evidence>
<evidence type="ECO:0000256" key="4">
    <source>
        <dbReference type="ARBA" id="ARBA00022741"/>
    </source>
</evidence>
<dbReference type="GO" id="GO:0006400">
    <property type="term" value="P:tRNA modification"/>
    <property type="evidence" value="ECO:0007669"/>
    <property type="project" value="UniProtKB-UniRule"/>
</dbReference>
<evidence type="ECO:0000256" key="1">
    <source>
        <dbReference type="ARBA" id="ARBA00022490"/>
    </source>
</evidence>
<keyword evidence="1 7" id="KW-0963">Cytoplasm</keyword>
<evidence type="ECO:0000256" key="5">
    <source>
        <dbReference type="ARBA" id="ARBA00022840"/>
    </source>
</evidence>
<dbReference type="InterPro" id="IPR015262">
    <property type="entry name" value="tRNA_Ile_lys_synt_subst-bd"/>
</dbReference>
<dbReference type="InterPro" id="IPR011063">
    <property type="entry name" value="TilS/TtcA_N"/>
</dbReference>